<feature type="compositionally biased region" description="Basic and acidic residues" evidence="1">
    <location>
        <begin position="392"/>
        <end position="407"/>
    </location>
</feature>
<dbReference type="InterPro" id="IPR051425">
    <property type="entry name" value="Formin_Homology"/>
</dbReference>
<feature type="region of interest" description="Disordered" evidence="1">
    <location>
        <begin position="1"/>
        <end position="122"/>
    </location>
</feature>
<comment type="caution">
    <text evidence="2">The sequence shown here is derived from an EMBL/GenBank/DDBJ whole genome shotgun (WGS) entry which is preliminary data.</text>
</comment>
<feature type="region of interest" description="Disordered" evidence="1">
    <location>
        <begin position="814"/>
        <end position="838"/>
    </location>
</feature>
<feature type="compositionally biased region" description="Polar residues" evidence="1">
    <location>
        <begin position="371"/>
        <end position="391"/>
    </location>
</feature>
<sequence length="1155" mass="129945">MRSRSSRSGRSRRTPHQQRHQQQRQQQQQQERTGANRRMARPTAGEHGGHDEVIYVKSEPAGRSVEDAIPLLSDTDTDSDSDCDELPPMRKPEDEQQQQQQQHGHQHAGSASASAVDLEDDTSAPDWQRATYFASQRAYADIAHYFRTGDAYFVSLTMTPWESSQDPVDIVDFGWAHLRPQFNPDGRQQHFDWNAQIAKAHKGHNTFAFNQDMYYAAERVCSAVNVKGARTSWRPYVVHYQPIEGKDCYNEAVLPHHKDNFLFRAFIDHIKPKRETKSNCFSRNIAGTYFDGQFHLMLEFNQFLNTLSERKPVFLLTHCMKQDVGFLSQLGIAWGNMNLSYPLSPWFTPKEDAEWLKEHRYWRSAWDFARPQQQSSEARTTSSQHPGPSTTPRDDRQDPSKEHSERERRRHAKDLSSSHQPSQRERFVARDMPASDESSDDQRRHRARSSRPLPPPPPPPPPPRYTRTVSRRDFYRVRSIHIVDLYALIDILPHFNERSASYYPPLRPIGEPLSTTATERKETAEREKRMLKQKRAENKVRAERSMREVAKNEREHNTRVLSLQATAIRAGVLHEGDGPGEQFKWWNAGNEAMFMLAVLGRLVNDHPLPDRPPTPPPTPPPRPRIAPAASTSTPISAAATSSAKRIGKQKESNSPTSLSGILQPPSRQREQAQAQVQKQQQKQQQQERRDSRPAAAEQPRRALPGASTAKIGASAGRPALAASANAAVAQQAEASNAAARRRMLDDEESPVRFVPPSRQAIQQAAVSATAAAKRARPEVPAVEPELCSSELSSIESDESEPRVRRTTKRARIYFDPSSSDDDYVEAREDVDGDDTEGQGSQFLPFYTYMKEVFQKPAIYIAFAFRDGRPTDDQLITEVGYSILDASQADLRENLQMHTRHYIVKENQNIARPEAKADFAFASASTAAAASSVGSSGVKGVRHELLLPSGSRVATGRNIMKQIHSVLNDALKTDRRVFAVVANAEDTSAGHRTIIGQEEWPAFYDWRTHTFCALDSSQDDMFKSTGLLKRIYNNMSNSAVPGTRGRRMHTIEVRHLFAAVNSRDELAPAGTAMGTGAGVDGTTFQTSVDLPFPEVFRALGLKPENEGNMENAGNRAHYTLQAMLEFAYGPAEPDDFKNYVKTRREAQDANDVEAQI</sequence>
<dbReference type="PANTHER" id="PTHR45725:SF18">
    <property type="entry name" value="ORC1-LIKE AAA ATPASE DOMAIN-CONTAINING PROTEIN"/>
    <property type="match status" value="1"/>
</dbReference>
<proteinExistence type="predicted"/>
<feature type="compositionally biased region" description="Low complexity" evidence="1">
    <location>
        <begin position="625"/>
        <end position="643"/>
    </location>
</feature>
<evidence type="ECO:0000313" key="3">
    <source>
        <dbReference type="Proteomes" id="UP000077671"/>
    </source>
</evidence>
<feature type="region of interest" description="Disordered" evidence="1">
    <location>
        <begin position="371"/>
        <end position="470"/>
    </location>
</feature>
<dbReference type="Proteomes" id="UP000077671">
    <property type="component" value="Unassembled WGS sequence"/>
</dbReference>
<reference evidence="2" key="2">
    <citation type="journal article" date="2019" name="IMA Fungus">
        <title>Genome sequencing and comparison of five Tilletia species to identify candidate genes for the detection of regulated species infecting wheat.</title>
        <authorList>
            <person name="Nguyen H.D.T."/>
            <person name="Sultana T."/>
            <person name="Kesanakurti P."/>
            <person name="Hambleton S."/>
        </authorList>
    </citation>
    <scope>NUCLEOTIDE SEQUENCE</scope>
    <source>
        <strain evidence="2">DAOMC 238032</strain>
    </source>
</reference>
<gene>
    <name evidence="2" type="ORF">A4X03_0g1947</name>
</gene>
<organism evidence="2 3">
    <name type="scientific">Tilletia caries</name>
    <name type="common">wheat bunt fungus</name>
    <dbReference type="NCBI Taxonomy" id="13290"/>
    <lineage>
        <taxon>Eukaryota</taxon>
        <taxon>Fungi</taxon>
        <taxon>Dikarya</taxon>
        <taxon>Basidiomycota</taxon>
        <taxon>Ustilaginomycotina</taxon>
        <taxon>Exobasidiomycetes</taxon>
        <taxon>Tilletiales</taxon>
        <taxon>Tilletiaceae</taxon>
        <taxon>Tilletia</taxon>
    </lineage>
</organism>
<evidence type="ECO:0000256" key="1">
    <source>
        <dbReference type="SAM" id="MobiDB-lite"/>
    </source>
</evidence>
<feature type="compositionally biased region" description="Low complexity" evidence="1">
    <location>
        <begin position="671"/>
        <end position="684"/>
    </location>
</feature>
<feature type="compositionally biased region" description="Low complexity" evidence="1">
    <location>
        <begin position="97"/>
        <end position="115"/>
    </location>
</feature>
<dbReference type="PANTHER" id="PTHR45725">
    <property type="entry name" value="FORMIN HOMOLOGY 2 FAMILY MEMBER"/>
    <property type="match status" value="1"/>
</dbReference>
<reference evidence="2" key="1">
    <citation type="submission" date="2016-04" db="EMBL/GenBank/DDBJ databases">
        <authorList>
            <person name="Nguyen H.D."/>
            <person name="Kesanakurti P."/>
            <person name="Cullis J."/>
            <person name="Levesque C.A."/>
            <person name="Hambleton S."/>
        </authorList>
    </citation>
    <scope>NUCLEOTIDE SEQUENCE</scope>
    <source>
        <strain evidence="2">DAOMC 238032</strain>
    </source>
</reference>
<feature type="compositionally biased region" description="Acidic residues" evidence="1">
    <location>
        <begin position="75"/>
        <end position="85"/>
    </location>
</feature>
<feature type="region of interest" description="Disordered" evidence="1">
    <location>
        <begin position="530"/>
        <end position="557"/>
    </location>
</feature>
<protein>
    <submittedName>
        <fullName evidence="2">Uncharacterized protein</fullName>
    </submittedName>
</protein>
<feature type="compositionally biased region" description="Pro residues" evidence="1">
    <location>
        <begin position="452"/>
        <end position="464"/>
    </location>
</feature>
<accession>A0A8T8TLU9</accession>
<feature type="compositionally biased region" description="Basic residues" evidence="1">
    <location>
        <begin position="1"/>
        <end position="22"/>
    </location>
</feature>
<feature type="region of interest" description="Disordered" evidence="1">
    <location>
        <begin position="774"/>
        <end position="802"/>
    </location>
</feature>
<name>A0A8T8TLU9_9BASI</name>
<feature type="compositionally biased region" description="Low complexity" evidence="1">
    <location>
        <begin position="783"/>
        <end position="794"/>
    </location>
</feature>
<dbReference type="EMBL" id="LWDD02000174">
    <property type="protein sequence ID" value="KAE8263081.1"/>
    <property type="molecule type" value="Genomic_DNA"/>
</dbReference>
<feature type="compositionally biased region" description="Pro residues" evidence="1">
    <location>
        <begin position="610"/>
        <end position="624"/>
    </location>
</feature>
<dbReference type="AlphaFoldDB" id="A0A8T8TLU9"/>
<evidence type="ECO:0000313" key="2">
    <source>
        <dbReference type="EMBL" id="KAE8263081.1"/>
    </source>
</evidence>
<feature type="region of interest" description="Disordered" evidence="1">
    <location>
        <begin position="605"/>
        <end position="708"/>
    </location>
</feature>